<proteinExistence type="predicted"/>
<sequence>MSNPPELGQRAILRYNRLSYELAAFEYVLRKAKPAGAVGAATVHQVNQMLRAANSLFRRHADLPRFDLLDPAAPVTVADLTILLSRLTIGALHFEERYKHLQTVPPKPSLYDSEGLPSPHR</sequence>
<name>A0ABW5QGM4_9HYPH</name>
<dbReference type="Proteomes" id="UP001597521">
    <property type="component" value="Unassembled WGS sequence"/>
</dbReference>
<organism evidence="1 2">
    <name type="scientific">Devosia albogilva</name>
    <dbReference type="NCBI Taxonomy" id="429726"/>
    <lineage>
        <taxon>Bacteria</taxon>
        <taxon>Pseudomonadati</taxon>
        <taxon>Pseudomonadota</taxon>
        <taxon>Alphaproteobacteria</taxon>
        <taxon>Hyphomicrobiales</taxon>
        <taxon>Devosiaceae</taxon>
        <taxon>Devosia</taxon>
    </lineage>
</organism>
<reference evidence="2" key="1">
    <citation type="journal article" date="2019" name="Int. J. Syst. Evol. Microbiol.">
        <title>The Global Catalogue of Microorganisms (GCM) 10K type strain sequencing project: providing services to taxonomists for standard genome sequencing and annotation.</title>
        <authorList>
            <consortium name="The Broad Institute Genomics Platform"/>
            <consortium name="The Broad Institute Genome Sequencing Center for Infectious Disease"/>
            <person name="Wu L."/>
            <person name="Ma J."/>
        </authorList>
    </citation>
    <scope>NUCLEOTIDE SEQUENCE [LARGE SCALE GENOMIC DNA]</scope>
    <source>
        <strain evidence="2">CCM 7427</strain>
    </source>
</reference>
<dbReference type="RefSeq" id="WP_386831809.1">
    <property type="nucleotide sequence ID" value="NZ_JBHUNP010000001.1"/>
</dbReference>
<comment type="caution">
    <text evidence="1">The sequence shown here is derived from an EMBL/GenBank/DDBJ whole genome shotgun (WGS) entry which is preliminary data.</text>
</comment>
<keyword evidence="2" id="KW-1185">Reference proteome</keyword>
<accession>A0ABW5QGM4</accession>
<evidence type="ECO:0000313" key="1">
    <source>
        <dbReference type="EMBL" id="MFD2646852.1"/>
    </source>
</evidence>
<dbReference type="EMBL" id="JBHUNP010000001">
    <property type="protein sequence ID" value="MFD2646852.1"/>
    <property type="molecule type" value="Genomic_DNA"/>
</dbReference>
<protein>
    <submittedName>
        <fullName evidence="1">Uncharacterized protein</fullName>
    </submittedName>
</protein>
<evidence type="ECO:0000313" key="2">
    <source>
        <dbReference type="Proteomes" id="UP001597521"/>
    </source>
</evidence>
<gene>
    <name evidence="1" type="ORF">ACFSX5_03480</name>
</gene>